<evidence type="ECO:0000313" key="1">
    <source>
        <dbReference type="EMBL" id="ORM55505.1"/>
    </source>
</evidence>
<proteinExistence type="predicted"/>
<protein>
    <submittedName>
        <fullName evidence="1">Uncharacterized protein</fullName>
    </submittedName>
</protein>
<dbReference type="Proteomes" id="UP000193933">
    <property type="component" value="Unassembled WGS sequence"/>
</dbReference>
<accession>A0A1X1C1Q3</accession>
<evidence type="ECO:0000313" key="2">
    <source>
        <dbReference type="Proteomes" id="UP000193933"/>
    </source>
</evidence>
<reference evidence="1 2" key="1">
    <citation type="journal article" date="2017" name="Antonie Van Leeuwenhoek">
        <title>Phylogenomic resolution of the bacterial genus Pantoea and its relationship with Erwinia and Tatumella.</title>
        <authorList>
            <person name="Palmer M."/>
            <person name="Steenkamp E.T."/>
            <person name="Coetzee M.P."/>
            <person name="Chan W.Y."/>
            <person name="van Zyl E."/>
            <person name="De Maayer P."/>
            <person name="Coutinho T.A."/>
            <person name="Blom J."/>
            <person name="Smits T.H."/>
            <person name="Duffy B."/>
            <person name="Venter S.N."/>
        </authorList>
    </citation>
    <scope>NUCLEOTIDE SEQUENCE [LARGE SCALE GENOMIC DNA]</scope>
    <source>
        <strain evidence="1 2">LMG 24534</strain>
    </source>
</reference>
<organism evidence="1 2">
    <name type="scientific">Pantoea conspicua</name>
    <dbReference type="NCBI Taxonomy" id="472705"/>
    <lineage>
        <taxon>Bacteria</taxon>
        <taxon>Pseudomonadati</taxon>
        <taxon>Pseudomonadota</taxon>
        <taxon>Gammaproteobacteria</taxon>
        <taxon>Enterobacterales</taxon>
        <taxon>Erwiniaceae</taxon>
        <taxon>Pantoea</taxon>
    </lineage>
</organism>
<name>A0A1X1C1Q3_9GAMM</name>
<dbReference type="EMBL" id="MLFN01000003">
    <property type="protein sequence ID" value="ORM55505.1"/>
    <property type="molecule type" value="Genomic_DNA"/>
</dbReference>
<comment type="caution">
    <text evidence="1">The sequence shown here is derived from an EMBL/GenBank/DDBJ whole genome shotgun (WGS) entry which is preliminary data.</text>
</comment>
<sequence length="81" mass="9392">MLCSRWNFQPLQGFDIMQFTFQLHRKNTIENKEKLPGNGVKVSLFISAGRHFLMNNQHVLTVYQIPTIAIVAPEIMLCIFL</sequence>
<dbReference type="AlphaFoldDB" id="A0A1X1C1Q3"/>
<gene>
    <name evidence="1" type="ORF">HA41_02160</name>
</gene>
<keyword evidence="2" id="KW-1185">Reference proteome</keyword>